<proteinExistence type="predicted"/>
<gene>
    <name evidence="3" type="ORF">SAMN05421855_101526</name>
</gene>
<sequence length="161" mass="18771">MKYITAIVFCFCLLACQDVKRPEMPANLIPEDKMVEIMTEVYLINAARSIDNRIIIEKKLALEKFVYLKYGIDSTQFAETNAYYTSDLGMYNKLFLKVEERMVRYKKEVDSLEKIRLQREEAQRKQDSIDGVKVDSVEVTPNLLQKKPKQNLIDPQEALLP</sequence>
<organism evidence="3 4">
    <name type="scientific">Ulvibacter litoralis</name>
    <dbReference type="NCBI Taxonomy" id="227084"/>
    <lineage>
        <taxon>Bacteria</taxon>
        <taxon>Pseudomonadati</taxon>
        <taxon>Bacteroidota</taxon>
        <taxon>Flavobacteriia</taxon>
        <taxon>Flavobacteriales</taxon>
        <taxon>Flavobacteriaceae</taxon>
        <taxon>Ulvibacter</taxon>
    </lineage>
</organism>
<evidence type="ECO:0000259" key="2">
    <source>
        <dbReference type="Pfam" id="PF14129"/>
    </source>
</evidence>
<dbReference type="OrthoDB" id="1525222at2"/>
<feature type="coiled-coil region" evidence="1">
    <location>
        <begin position="95"/>
        <end position="125"/>
    </location>
</feature>
<evidence type="ECO:0000313" key="4">
    <source>
        <dbReference type="Proteomes" id="UP000199321"/>
    </source>
</evidence>
<dbReference type="EMBL" id="FNBA01000001">
    <property type="protein sequence ID" value="SDE41947.1"/>
    <property type="molecule type" value="Genomic_DNA"/>
</dbReference>
<protein>
    <recommendedName>
        <fullName evidence="2">DUF4296 domain-containing protein</fullName>
    </recommendedName>
</protein>
<feature type="domain" description="DUF4296" evidence="2">
    <location>
        <begin position="25"/>
        <end position="107"/>
    </location>
</feature>
<dbReference type="RefSeq" id="WP_093140109.1">
    <property type="nucleotide sequence ID" value="NZ_BMWO01000001.1"/>
</dbReference>
<dbReference type="AlphaFoldDB" id="A0A1G7CRL2"/>
<keyword evidence="1" id="KW-0175">Coiled coil</keyword>
<dbReference type="Pfam" id="PF14129">
    <property type="entry name" value="DUF4296"/>
    <property type="match status" value="1"/>
</dbReference>
<dbReference type="Proteomes" id="UP000199321">
    <property type="component" value="Unassembled WGS sequence"/>
</dbReference>
<dbReference type="STRING" id="227084.SAMN05421855_101526"/>
<evidence type="ECO:0000256" key="1">
    <source>
        <dbReference type="SAM" id="Coils"/>
    </source>
</evidence>
<accession>A0A1G7CRL2</accession>
<evidence type="ECO:0000313" key="3">
    <source>
        <dbReference type="EMBL" id="SDE41947.1"/>
    </source>
</evidence>
<dbReference type="InterPro" id="IPR025381">
    <property type="entry name" value="DUF4296"/>
</dbReference>
<name>A0A1G7CRL2_9FLAO</name>
<keyword evidence="4" id="KW-1185">Reference proteome</keyword>
<reference evidence="3 4" key="1">
    <citation type="submission" date="2016-10" db="EMBL/GenBank/DDBJ databases">
        <authorList>
            <person name="de Groot N.N."/>
        </authorList>
    </citation>
    <scope>NUCLEOTIDE SEQUENCE [LARGE SCALE GENOMIC DNA]</scope>
    <source>
        <strain evidence="3 4">DSM 16195</strain>
    </source>
</reference>